<name>A0A4R1Q5V8_9FIRM</name>
<dbReference type="EMBL" id="SLUI01000001">
    <property type="protein sequence ID" value="TCL39946.1"/>
    <property type="molecule type" value="Genomic_DNA"/>
</dbReference>
<evidence type="ECO:0000313" key="1">
    <source>
        <dbReference type="EMBL" id="TCL39946.1"/>
    </source>
</evidence>
<accession>A0A4R1Q5V8</accession>
<evidence type="ECO:0000313" key="2">
    <source>
        <dbReference type="Proteomes" id="UP000295063"/>
    </source>
</evidence>
<organism evidence="1 2">
    <name type="scientific">Anaerospora hongkongensis</name>
    <dbReference type="NCBI Taxonomy" id="244830"/>
    <lineage>
        <taxon>Bacteria</taxon>
        <taxon>Bacillati</taxon>
        <taxon>Bacillota</taxon>
        <taxon>Negativicutes</taxon>
        <taxon>Selenomonadales</taxon>
        <taxon>Sporomusaceae</taxon>
        <taxon>Anaerospora</taxon>
    </lineage>
</organism>
<proteinExistence type="predicted"/>
<dbReference type="Proteomes" id="UP000295063">
    <property type="component" value="Unassembled WGS sequence"/>
</dbReference>
<sequence length="222" mass="24637">MAVSDYKLYTRRIDDTLGAVTTVHKLYTSTDDIADGNFIELKDVAGNPVYLPVTKNLNSYFASALTFRGQDNTIYKAKTEYSPFDASQDIESNAYLYNLSGSVPGKYYYFGSIPFVSQDKDKPLLITLRLTGHTDTGGGWADQVYTKIGLHIDNTPYMIREYASYGKTGTVTYTNELIADEKAYTVDAGPHTVGLCIWAKCTSKDHNSCYIESISVSIEQEG</sequence>
<keyword evidence="2" id="KW-1185">Reference proteome</keyword>
<comment type="caution">
    <text evidence="1">The sequence shown here is derived from an EMBL/GenBank/DDBJ whole genome shotgun (WGS) entry which is preliminary data.</text>
</comment>
<dbReference type="AlphaFoldDB" id="A0A4R1Q5V8"/>
<dbReference type="OrthoDB" id="9830716at2"/>
<reference evidence="1 2" key="1">
    <citation type="submission" date="2019-03" db="EMBL/GenBank/DDBJ databases">
        <title>Genomic Encyclopedia of Type Strains, Phase IV (KMG-IV): sequencing the most valuable type-strain genomes for metagenomic binning, comparative biology and taxonomic classification.</title>
        <authorList>
            <person name="Goeker M."/>
        </authorList>
    </citation>
    <scope>NUCLEOTIDE SEQUENCE [LARGE SCALE GENOMIC DNA]</scope>
    <source>
        <strain evidence="1 2">DSM 15969</strain>
    </source>
</reference>
<protein>
    <submittedName>
        <fullName evidence="1">Uncharacterized protein</fullName>
    </submittedName>
</protein>
<gene>
    <name evidence="1" type="ORF">EV210_101144</name>
</gene>